<feature type="signal peptide" evidence="2">
    <location>
        <begin position="1"/>
        <end position="22"/>
    </location>
</feature>
<keyword evidence="1" id="KW-0677">Repeat</keyword>
<reference evidence="4 5" key="1">
    <citation type="submission" date="2016-10" db="EMBL/GenBank/DDBJ databases">
        <authorList>
            <person name="de Groot N.N."/>
        </authorList>
    </citation>
    <scope>NUCLEOTIDE SEQUENCE [LARGE SCALE GENOMIC DNA]</scope>
    <source>
        <strain evidence="4 5">DSM 21650</strain>
    </source>
</reference>
<name>A0A1H3LZD4_9FIRM</name>
<evidence type="ECO:0000313" key="4">
    <source>
        <dbReference type="EMBL" id="SDY69802.1"/>
    </source>
</evidence>
<evidence type="ECO:0000256" key="1">
    <source>
        <dbReference type="ARBA" id="ARBA00022737"/>
    </source>
</evidence>
<dbReference type="Proteomes" id="UP000198625">
    <property type="component" value="Unassembled WGS sequence"/>
</dbReference>
<keyword evidence="2" id="KW-0732">Signal</keyword>
<dbReference type="InterPro" id="IPR001119">
    <property type="entry name" value="SLH_dom"/>
</dbReference>
<feature type="domain" description="SLH" evidence="3">
    <location>
        <begin position="291"/>
        <end position="353"/>
    </location>
</feature>
<feature type="domain" description="SLH" evidence="3">
    <location>
        <begin position="428"/>
        <end position="491"/>
    </location>
</feature>
<dbReference type="Pfam" id="PF00395">
    <property type="entry name" value="SLH"/>
    <property type="match status" value="3"/>
</dbReference>
<dbReference type="AlphaFoldDB" id="A0A1H3LZD4"/>
<evidence type="ECO:0000256" key="2">
    <source>
        <dbReference type="SAM" id="SignalP"/>
    </source>
</evidence>
<proteinExistence type="predicted"/>
<dbReference type="STRING" id="415015.SAMN05660462_00672"/>
<evidence type="ECO:0000259" key="3">
    <source>
        <dbReference type="PROSITE" id="PS51272"/>
    </source>
</evidence>
<accession>A0A1H3LZD4</accession>
<gene>
    <name evidence="4" type="ORF">SAMN05660462_00672</name>
</gene>
<dbReference type="PROSITE" id="PS51272">
    <property type="entry name" value="SLH"/>
    <property type="match status" value="3"/>
</dbReference>
<feature type="chain" id="PRO_5011621787" evidence="2">
    <location>
        <begin position="23"/>
        <end position="499"/>
    </location>
</feature>
<sequence length="499" mass="57296">MKKILSLVIILALVFTAMPNYAILNNAGFEGGIHKNERNTQKTKEYKEMLFITGTPTLLQGTVEIKESEKKLTYNYKLSSKDGKISMTRNIDLERIIDDNTYHRQRVEVNNITKFKETITVNDEDGKKTYALTNYLLHNSTIGDNQPVATYYQGGWGGSKEYTINKTEGKVIEEITGDIYGYDHYWGGTETQKIHKDITFITEDENYKEIKQYGYVDIDVSFNRTKKMEYFDNLPYQTSFDGGYTLTEQDETVMKYSYTLPILSSNKAASNRKNIGSGIERFETLPTQQKLFIPKFEDIKGNWAEWDIKRLAGLQVIDGTQRYFGPNLNMKRTDFAKWIVLAMDLAGEEEQTSRRTSRTQEEKPNLFADISGEYPDYKYIKAVKEKEIMSGVGDNKFAPEGNLTRAEAITIVIRALGLERLAPNPPFRTRFIDDNQIPLWAKKAIYVADQVGIAKGSTDGYIHPNEPMTKAEAAAFINRFITYLQENMKIDHRENIINY</sequence>
<organism evidence="4 5">
    <name type="scientific">Proteiniborus ethanoligenes</name>
    <dbReference type="NCBI Taxonomy" id="415015"/>
    <lineage>
        <taxon>Bacteria</taxon>
        <taxon>Bacillati</taxon>
        <taxon>Bacillota</taxon>
        <taxon>Clostridia</taxon>
        <taxon>Eubacteriales</taxon>
        <taxon>Proteiniborus</taxon>
    </lineage>
</organism>
<evidence type="ECO:0000313" key="5">
    <source>
        <dbReference type="Proteomes" id="UP000198625"/>
    </source>
</evidence>
<feature type="domain" description="SLH" evidence="3">
    <location>
        <begin position="363"/>
        <end position="426"/>
    </location>
</feature>
<dbReference type="RefSeq" id="WP_091727214.1">
    <property type="nucleotide sequence ID" value="NZ_FNQE01000005.1"/>
</dbReference>
<keyword evidence="5" id="KW-1185">Reference proteome</keyword>
<protein>
    <submittedName>
        <fullName evidence="4">S-layer homology domain-containing protein</fullName>
    </submittedName>
</protein>
<dbReference type="EMBL" id="FNQE01000005">
    <property type="protein sequence ID" value="SDY69802.1"/>
    <property type="molecule type" value="Genomic_DNA"/>
</dbReference>
<dbReference type="OrthoDB" id="2985276at2"/>